<feature type="region of interest" description="Disordered" evidence="1">
    <location>
        <begin position="36"/>
        <end position="63"/>
    </location>
</feature>
<feature type="compositionally biased region" description="Basic and acidic residues" evidence="1">
    <location>
        <begin position="172"/>
        <end position="197"/>
    </location>
</feature>
<dbReference type="OrthoDB" id="3867728at2759"/>
<feature type="compositionally biased region" description="Low complexity" evidence="1">
    <location>
        <begin position="112"/>
        <end position="122"/>
    </location>
</feature>
<dbReference type="Proteomes" id="UP000030641">
    <property type="component" value="Unassembled WGS sequence"/>
</dbReference>
<feature type="compositionally biased region" description="Polar residues" evidence="1">
    <location>
        <begin position="53"/>
        <end position="63"/>
    </location>
</feature>
<feature type="region of interest" description="Disordered" evidence="1">
    <location>
        <begin position="165"/>
        <end position="197"/>
    </location>
</feature>
<sequence>MRDTWNYGIESIQERMAKIKSVLRANVTSLKPSMKSIFRSRQHSKAESETSDRNSGSTTNGEVAPTSSIEWWLARENAFDTACRVYQQLHRDSDKSYYSREQDYDQSEGDSESLTSLSPSSSDWNASCLFWSARRSKMWVTHVASSRWTTIDLEDGSNRFTEPAATMATPESEPRIKAPTEHEGETEKKPESKTDSVIEIKPTAVKLQHKPKLTLQIPNVVPAYYFGREPNDYSSCKSRVTSEERVEWKKNMF</sequence>
<keyword evidence="3" id="KW-1185">Reference proteome</keyword>
<evidence type="ECO:0000313" key="2">
    <source>
        <dbReference type="EMBL" id="KEQ92936.1"/>
    </source>
</evidence>
<reference evidence="2 3" key="1">
    <citation type="journal article" date="2014" name="BMC Genomics">
        <title>Genome sequencing of four Aureobasidium pullulans varieties: biotechnological potential, stress tolerance, and description of new species.</title>
        <authorList>
            <person name="Gostin Ar C."/>
            <person name="Ohm R.A."/>
            <person name="Kogej T."/>
            <person name="Sonjak S."/>
            <person name="Turk M."/>
            <person name="Zajc J."/>
            <person name="Zalar P."/>
            <person name="Grube M."/>
            <person name="Sun H."/>
            <person name="Han J."/>
            <person name="Sharma A."/>
            <person name="Chiniquy J."/>
            <person name="Ngan C.Y."/>
            <person name="Lipzen A."/>
            <person name="Barry K."/>
            <person name="Grigoriev I.V."/>
            <person name="Gunde-Cimerman N."/>
        </authorList>
    </citation>
    <scope>NUCLEOTIDE SEQUENCE [LARGE SCALE GENOMIC DNA]</scope>
    <source>
        <strain evidence="2 3">EXF-2481</strain>
    </source>
</reference>
<dbReference type="HOGENOM" id="CLU_1160912_0_0_1"/>
<name>A0A074Z1G2_AURSE</name>
<dbReference type="InParanoid" id="A0A074Z1G2"/>
<dbReference type="AlphaFoldDB" id="A0A074Z1G2"/>
<dbReference type="GeneID" id="25367190"/>
<dbReference type="RefSeq" id="XP_013341374.1">
    <property type="nucleotide sequence ID" value="XM_013485920.1"/>
</dbReference>
<accession>A0A074Z1G2</accession>
<gene>
    <name evidence="2" type="ORF">AUEXF2481DRAFT_42636</name>
</gene>
<dbReference type="EMBL" id="KL584768">
    <property type="protein sequence ID" value="KEQ92936.1"/>
    <property type="molecule type" value="Genomic_DNA"/>
</dbReference>
<evidence type="ECO:0000313" key="3">
    <source>
        <dbReference type="Proteomes" id="UP000030641"/>
    </source>
</evidence>
<feature type="region of interest" description="Disordered" evidence="1">
    <location>
        <begin position="96"/>
        <end position="123"/>
    </location>
</feature>
<protein>
    <submittedName>
        <fullName evidence="2">Uncharacterized protein</fullName>
    </submittedName>
</protein>
<evidence type="ECO:0000256" key="1">
    <source>
        <dbReference type="SAM" id="MobiDB-lite"/>
    </source>
</evidence>
<proteinExistence type="predicted"/>
<organism evidence="2 3">
    <name type="scientific">Aureobasidium subglaciale (strain EXF-2481)</name>
    <name type="common">Aureobasidium pullulans var. subglaciale</name>
    <dbReference type="NCBI Taxonomy" id="1043005"/>
    <lineage>
        <taxon>Eukaryota</taxon>
        <taxon>Fungi</taxon>
        <taxon>Dikarya</taxon>
        <taxon>Ascomycota</taxon>
        <taxon>Pezizomycotina</taxon>
        <taxon>Dothideomycetes</taxon>
        <taxon>Dothideomycetidae</taxon>
        <taxon>Dothideales</taxon>
        <taxon>Saccotheciaceae</taxon>
        <taxon>Aureobasidium</taxon>
    </lineage>
</organism>